<dbReference type="AlphaFoldDB" id="A0A819MJR7"/>
<comment type="caution">
    <text evidence="1">The sequence shown here is derived from an EMBL/GenBank/DDBJ whole genome shotgun (WGS) entry which is preliminary data.</text>
</comment>
<protein>
    <submittedName>
        <fullName evidence="1">Uncharacterized protein</fullName>
    </submittedName>
</protein>
<dbReference type="Proteomes" id="UP000663823">
    <property type="component" value="Unassembled WGS sequence"/>
</dbReference>
<sequence length="58" mass="6480">MAATQLAATFTNPLQVVPIVNTIINGIFTVYGTGDPQLNFGHQCLCKMTWNKERHVFE</sequence>
<organism evidence="1 2">
    <name type="scientific">Rotaria sordida</name>
    <dbReference type="NCBI Taxonomy" id="392033"/>
    <lineage>
        <taxon>Eukaryota</taxon>
        <taxon>Metazoa</taxon>
        <taxon>Spiralia</taxon>
        <taxon>Gnathifera</taxon>
        <taxon>Rotifera</taxon>
        <taxon>Eurotatoria</taxon>
        <taxon>Bdelloidea</taxon>
        <taxon>Philodinida</taxon>
        <taxon>Philodinidae</taxon>
        <taxon>Rotaria</taxon>
    </lineage>
</organism>
<dbReference type="EMBL" id="CAJOAX010006422">
    <property type="protein sequence ID" value="CAF3980281.1"/>
    <property type="molecule type" value="Genomic_DNA"/>
</dbReference>
<evidence type="ECO:0000313" key="1">
    <source>
        <dbReference type="EMBL" id="CAF3980281.1"/>
    </source>
</evidence>
<proteinExistence type="predicted"/>
<reference evidence="1" key="1">
    <citation type="submission" date="2021-02" db="EMBL/GenBank/DDBJ databases">
        <authorList>
            <person name="Nowell W R."/>
        </authorList>
    </citation>
    <scope>NUCLEOTIDE SEQUENCE</scope>
</reference>
<evidence type="ECO:0000313" key="2">
    <source>
        <dbReference type="Proteomes" id="UP000663823"/>
    </source>
</evidence>
<name>A0A819MJR7_9BILA</name>
<feature type="non-terminal residue" evidence="1">
    <location>
        <position position="1"/>
    </location>
</feature>
<accession>A0A819MJR7</accession>
<gene>
    <name evidence="1" type="ORF">OTI717_LOCUS27911</name>
</gene>